<evidence type="ECO:0000256" key="10">
    <source>
        <dbReference type="ARBA" id="ARBA00025198"/>
    </source>
</evidence>
<evidence type="ECO:0000256" key="3">
    <source>
        <dbReference type="ARBA" id="ARBA00022547"/>
    </source>
</evidence>
<evidence type="ECO:0000256" key="12">
    <source>
        <dbReference type="ARBA" id="ARBA00037847"/>
    </source>
</evidence>
<keyword evidence="4 13" id="KW-0812">Transmembrane</keyword>
<evidence type="ECO:0000256" key="7">
    <source>
        <dbReference type="ARBA" id="ARBA00023065"/>
    </source>
</evidence>
<dbReference type="GO" id="GO:0046933">
    <property type="term" value="F:proton-transporting ATP synthase activity, rotational mechanism"/>
    <property type="evidence" value="ECO:0007669"/>
    <property type="project" value="UniProtKB-UniRule"/>
</dbReference>
<dbReference type="OrthoDB" id="9805716at2"/>
<dbReference type="CDD" id="cd06503">
    <property type="entry name" value="ATP-synt_Fo_b"/>
    <property type="match status" value="1"/>
</dbReference>
<dbReference type="GO" id="GO:0045259">
    <property type="term" value="C:proton-transporting ATP synthase complex"/>
    <property type="evidence" value="ECO:0007669"/>
    <property type="project" value="UniProtKB-KW"/>
</dbReference>
<sequence>MPQFDFENVFIPQLFWLGLFFIILYFGVIKTTLPRLGKVMTERENTIEGDLAQARAAKDSADELGESYRAQLAANREAARAAITAAKEDAALAGEKRLKAADGRLDKKVAEAEARIAAAKAESGESLRQVAAESAQAIVAKLTGQEPGIDAAYAKVDAAMAARN</sequence>
<dbReference type="Proteomes" id="UP000445582">
    <property type="component" value="Unassembled WGS sequence"/>
</dbReference>
<feature type="coiled-coil region" evidence="15">
    <location>
        <begin position="69"/>
        <end position="129"/>
    </location>
</feature>
<evidence type="ECO:0000313" key="16">
    <source>
        <dbReference type="EMBL" id="MXO61935.1"/>
    </source>
</evidence>
<dbReference type="InterPro" id="IPR002146">
    <property type="entry name" value="ATP_synth_b/b'su_bac/chlpt"/>
</dbReference>
<evidence type="ECO:0000256" key="6">
    <source>
        <dbReference type="ARBA" id="ARBA00022989"/>
    </source>
</evidence>
<name>A0A844YEG1_9SPHN</name>
<keyword evidence="2 13" id="KW-0813">Transport</keyword>
<comment type="function">
    <text evidence="11">Component of the F(0) channel, it forms part of the peripheral stalk, linking F(1) to F(0). The b'-subunit is a diverged and duplicated form of b found in plants and photosynthetic bacteria.</text>
</comment>
<keyword evidence="5 13" id="KW-0375">Hydrogen ion transport</keyword>
<evidence type="ECO:0000256" key="4">
    <source>
        <dbReference type="ARBA" id="ARBA00022692"/>
    </source>
</evidence>
<dbReference type="GO" id="GO:0046961">
    <property type="term" value="F:proton-transporting ATPase activity, rotational mechanism"/>
    <property type="evidence" value="ECO:0007669"/>
    <property type="project" value="TreeGrafter"/>
</dbReference>
<dbReference type="EMBL" id="WTYN01000001">
    <property type="protein sequence ID" value="MXO61935.1"/>
    <property type="molecule type" value="Genomic_DNA"/>
</dbReference>
<comment type="function">
    <text evidence="10 13">F(1)F(0) ATP synthase produces ATP from ADP in the presence of a proton or sodium gradient. F-type ATPases consist of two structural domains, F(1) containing the extramembraneous catalytic core and F(0) containing the membrane proton channel, linked together by a central stalk and a peripheral stalk. During catalysis, ATP synthesis in the catalytic domain of F(1) is coupled via a rotary mechanism of the central stalk subunits to proton translocation.</text>
</comment>
<accession>A0A844YEG1</accession>
<feature type="transmembrane region" description="Helical" evidence="13">
    <location>
        <begin position="14"/>
        <end position="33"/>
    </location>
</feature>
<keyword evidence="7 13" id="KW-0406">Ion transport</keyword>
<comment type="similarity">
    <text evidence="1 13 14">Belongs to the ATPase B chain family.</text>
</comment>
<dbReference type="HAMAP" id="MF_01398">
    <property type="entry name" value="ATP_synth_b_bprime"/>
    <property type="match status" value="1"/>
</dbReference>
<evidence type="ECO:0000256" key="5">
    <source>
        <dbReference type="ARBA" id="ARBA00022781"/>
    </source>
</evidence>
<keyword evidence="3 13" id="KW-0138">CF(0)</keyword>
<evidence type="ECO:0000256" key="8">
    <source>
        <dbReference type="ARBA" id="ARBA00023136"/>
    </source>
</evidence>
<evidence type="ECO:0000256" key="14">
    <source>
        <dbReference type="RuleBase" id="RU003848"/>
    </source>
</evidence>
<comment type="caution">
    <text evidence="16">The sequence shown here is derived from an EMBL/GenBank/DDBJ whole genome shotgun (WGS) entry which is preliminary data.</text>
</comment>
<dbReference type="RefSeq" id="WP_160671107.1">
    <property type="nucleotide sequence ID" value="NZ_WTYN01000001.1"/>
</dbReference>
<dbReference type="PANTHER" id="PTHR33445">
    <property type="entry name" value="ATP SYNTHASE SUBUNIT B', CHLOROPLASTIC"/>
    <property type="match status" value="1"/>
</dbReference>
<comment type="subcellular location">
    <subcellularLocation>
        <location evidence="13">Cell membrane</location>
        <topology evidence="13">Single-pass membrane protein</topology>
    </subcellularLocation>
    <subcellularLocation>
        <location evidence="12">Endomembrane system</location>
        <topology evidence="12">Single-pass membrane protein</topology>
    </subcellularLocation>
</comment>
<evidence type="ECO:0000256" key="11">
    <source>
        <dbReference type="ARBA" id="ARBA00025614"/>
    </source>
</evidence>
<keyword evidence="6 13" id="KW-1133">Transmembrane helix</keyword>
<organism evidence="16 17">
    <name type="scientific">Qipengyuania oceanensis</name>
    <dbReference type="NCBI Taxonomy" id="1463597"/>
    <lineage>
        <taxon>Bacteria</taxon>
        <taxon>Pseudomonadati</taxon>
        <taxon>Pseudomonadota</taxon>
        <taxon>Alphaproteobacteria</taxon>
        <taxon>Sphingomonadales</taxon>
        <taxon>Erythrobacteraceae</taxon>
        <taxon>Qipengyuania</taxon>
    </lineage>
</organism>
<keyword evidence="9 13" id="KW-0066">ATP synthesis</keyword>
<dbReference type="GO" id="GO:0012505">
    <property type="term" value="C:endomembrane system"/>
    <property type="evidence" value="ECO:0007669"/>
    <property type="project" value="UniProtKB-SubCell"/>
</dbReference>
<dbReference type="GO" id="GO:0005886">
    <property type="term" value="C:plasma membrane"/>
    <property type="evidence" value="ECO:0007669"/>
    <property type="project" value="UniProtKB-SubCell"/>
</dbReference>
<evidence type="ECO:0000256" key="13">
    <source>
        <dbReference type="HAMAP-Rule" id="MF_01398"/>
    </source>
</evidence>
<evidence type="ECO:0000313" key="17">
    <source>
        <dbReference type="Proteomes" id="UP000445582"/>
    </source>
</evidence>
<protein>
    <recommendedName>
        <fullName evidence="13">ATP synthase subunit b</fullName>
    </recommendedName>
    <alternativeName>
        <fullName evidence="13">ATP synthase F(0) sector subunit b</fullName>
    </alternativeName>
    <alternativeName>
        <fullName evidence="13">ATPase subunit I</fullName>
    </alternativeName>
    <alternativeName>
        <fullName evidence="13">F-type ATPase subunit b</fullName>
        <shortName evidence="13">F-ATPase subunit b</shortName>
    </alternativeName>
</protein>
<evidence type="ECO:0000256" key="1">
    <source>
        <dbReference type="ARBA" id="ARBA00005513"/>
    </source>
</evidence>
<keyword evidence="8 13" id="KW-0472">Membrane</keyword>
<dbReference type="Pfam" id="PF00430">
    <property type="entry name" value="ATP-synt_B"/>
    <property type="match status" value="1"/>
</dbReference>
<evidence type="ECO:0000256" key="15">
    <source>
        <dbReference type="SAM" id="Coils"/>
    </source>
</evidence>
<keyword evidence="17" id="KW-1185">Reference proteome</keyword>
<dbReference type="AlphaFoldDB" id="A0A844YEG1"/>
<proteinExistence type="inferred from homology"/>
<dbReference type="InterPro" id="IPR050059">
    <property type="entry name" value="ATP_synthase_B_chain"/>
</dbReference>
<gene>
    <name evidence="13" type="primary">atpF</name>
    <name evidence="16" type="ORF">GRI48_02815</name>
</gene>
<evidence type="ECO:0000256" key="9">
    <source>
        <dbReference type="ARBA" id="ARBA00023310"/>
    </source>
</evidence>
<dbReference type="PANTHER" id="PTHR33445:SF1">
    <property type="entry name" value="ATP SYNTHASE SUBUNIT B"/>
    <property type="match status" value="1"/>
</dbReference>
<comment type="subunit">
    <text evidence="13">F-type ATPases have 2 components, F(1) - the catalytic core - and F(0) - the membrane proton channel. F(1) has five subunits: alpha(3), beta(3), gamma(1), delta(1), epsilon(1). F(0) has three main subunits: a(1), b(2) and c(10-14). The alpha and beta chains form an alternating ring which encloses part of the gamma chain. F(1) is attached to F(0) by a central stalk formed by the gamma and epsilon chains, while a peripheral stalk is formed by the delta and b chains.</text>
</comment>
<keyword evidence="15" id="KW-0175">Coiled coil</keyword>
<evidence type="ECO:0000256" key="2">
    <source>
        <dbReference type="ARBA" id="ARBA00022448"/>
    </source>
</evidence>
<keyword evidence="13" id="KW-1003">Cell membrane</keyword>
<reference evidence="16 17" key="1">
    <citation type="submission" date="2019-12" db="EMBL/GenBank/DDBJ databases">
        <title>Genomic-based taxomic classification of the family Erythrobacteraceae.</title>
        <authorList>
            <person name="Xu L."/>
        </authorList>
    </citation>
    <scope>NUCLEOTIDE SEQUENCE [LARGE SCALE GENOMIC DNA]</scope>
    <source>
        <strain evidence="16 17">MCCC 1A09965</strain>
    </source>
</reference>